<protein>
    <submittedName>
        <fullName evidence="2">Ubiquinone/menaquinone biosynthesis C-methylase UbiE</fullName>
    </submittedName>
</protein>
<reference evidence="3" key="1">
    <citation type="submission" date="2016-10" db="EMBL/GenBank/DDBJ databases">
        <authorList>
            <person name="Varghese N."/>
            <person name="Submissions S."/>
        </authorList>
    </citation>
    <scope>NUCLEOTIDE SEQUENCE [LARGE SCALE GENOMIC DNA]</scope>
    <source>
        <strain evidence="3">DSM 24450</strain>
    </source>
</reference>
<evidence type="ECO:0000313" key="2">
    <source>
        <dbReference type="EMBL" id="SFS32330.1"/>
    </source>
</evidence>
<dbReference type="RefSeq" id="WP_090222605.1">
    <property type="nucleotide sequence ID" value="NZ_FOZP01000001.1"/>
</dbReference>
<keyword evidence="3" id="KW-1185">Reference proteome</keyword>
<organism evidence="2 3">
    <name type="scientific">Lutibacter maritimus</name>
    <dbReference type="NCBI Taxonomy" id="593133"/>
    <lineage>
        <taxon>Bacteria</taxon>
        <taxon>Pseudomonadati</taxon>
        <taxon>Bacteroidota</taxon>
        <taxon>Flavobacteriia</taxon>
        <taxon>Flavobacteriales</taxon>
        <taxon>Flavobacteriaceae</taxon>
        <taxon>Lutibacter</taxon>
    </lineage>
</organism>
<sequence>MSTTHFDKKAKDWDKDVEKSTRAKLIATKIVNYIKPTNQMNALEFGCGTGLLSFALKDAFKTITLVDSSEGMINVLKEKIENQQIKNFKPLLIDLIKTPSKIEKTDVIFTLMTLHHINNIEQISNIFHSLLNTNGYLCIADLDEEDGSFHPKEQNFDGHFGFNKNNLETILKNAGFEIVHYSIPYTIENKETDKKYPVFLMIAKKNTA</sequence>
<keyword evidence="2" id="KW-0830">Ubiquinone</keyword>
<dbReference type="CDD" id="cd02440">
    <property type="entry name" value="AdoMet_MTases"/>
    <property type="match status" value="1"/>
</dbReference>
<dbReference type="InterPro" id="IPR029063">
    <property type="entry name" value="SAM-dependent_MTases_sf"/>
</dbReference>
<dbReference type="PANTHER" id="PTHR43861">
    <property type="entry name" value="TRANS-ACONITATE 2-METHYLTRANSFERASE-RELATED"/>
    <property type="match status" value="1"/>
</dbReference>
<keyword evidence="1" id="KW-0808">Transferase</keyword>
<dbReference type="PANTHER" id="PTHR43861:SF3">
    <property type="entry name" value="PUTATIVE (AFU_ORTHOLOGUE AFUA_2G14390)-RELATED"/>
    <property type="match status" value="1"/>
</dbReference>
<keyword evidence="2" id="KW-0489">Methyltransferase</keyword>
<gene>
    <name evidence="2" type="ORF">SAMN04488006_0663</name>
</gene>
<evidence type="ECO:0000256" key="1">
    <source>
        <dbReference type="ARBA" id="ARBA00022679"/>
    </source>
</evidence>
<dbReference type="EMBL" id="FOZP01000001">
    <property type="protein sequence ID" value="SFS32330.1"/>
    <property type="molecule type" value="Genomic_DNA"/>
</dbReference>
<evidence type="ECO:0000313" key="3">
    <source>
        <dbReference type="Proteomes" id="UP000199312"/>
    </source>
</evidence>
<dbReference type="GO" id="GO:0008168">
    <property type="term" value="F:methyltransferase activity"/>
    <property type="evidence" value="ECO:0007669"/>
    <property type="project" value="UniProtKB-KW"/>
</dbReference>
<dbReference type="SUPFAM" id="SSF53335">
    <property type="entry name" value="S-adenosyl-L-methionine-dependent methyltransferases"/>
    <property type="match status" value="1"/>
</dbReference>
<dbReference type="OrthoDB" id="9791837at2"/>
<dbReference type="Proteomes" id="UP000199312">
    <property type="component" value="Unassembled WGS sequence"/>
</dbReference>
<accession>A0A1I6NWQ9</accession>
<dbReference type="STRING" id="593133.SAMN04488006_0663"/>
<proteinExistence type="predicted"/>
<dbReference type="AlphaFoldDB" id="A0A1I6NWQ9"/>
<dbReference type="Gene3D" id="3.40.50.150">
    <property type="entry name" value="Vaccinia Virus protein VP39"/>
    <property type="match status" value="1"/>
</dbReference>
<name>A0A1I6NWQ9_9FLAO</name>
<dbReference type="Pfam" id="PF13489">
    <property type="entry name" value="Methyltransf_23"/>
    <property type="match status" value="1"/>
</dbReference>
<dbReference type="GO" id="GO:0032259">
    <property type="term" value="P:methylation"/>
    <property type="evidence" value="ECO:0007669"/>
    <property type="project" value="UniProtKB-KW"/>
</dbReference>